<dbReference type="NCBIfam" id="TIGR03083">
    <property type="entry name" value="maleylpyruvate isomerase family mycothiol-dependent enzyme"/>
    <property type="match status" value="1"/>
</dbReference>
<keyword evidence="3" id="KW-1185">Reference proteome</keyword>
<protein>
    <recommendedName>
        <fullName evidence="1">Mycothiol-dependent maleylpyruvate isomerase metal-binding domain-containing protein</fullName>
    </recommendedName>
</protein>
<evidence type="ECO:0000313" key="3">
    <source>
        <dbReference type="Proteomes" id="UP000240424"/>
    </source>
</evidence>
<evidence type="ECO:0000313" key="2">
    <source>
        <dbReference type="EMBL" id="SPM39829.1"/>
    </source>
</evidence>
<dbReference type="PANTHER" id="PTHR40758">
    <property type="entry name" value="CONSERVED PROTEIN"/>
    <property type="match status" value="1"/>
</dbReference>
<dbReference type="InterPro" id="IPR017517">
    <property type="entry name" value="Maleyloyr_isom"/>
</dbReference>
<gene>
    <name evidence="2" type="ORF">MNAB215_2022</name>
</gene>
<dbReference type="Pfam" id="PF11716">
    <property type="entry name" value="MDMPI_N"/>
    <property type="match status" value="1"/>
</dbReference>
<dbReference type="GO" id="GO:0046872">
    <property type="term" value="F:metal ion binding"/>
    <property type="evidence" value="ECO:0007669"/>
    <property type="project" value="InterPro"/>
</dbReference>
<accession>A0A2U3P7V1</accession>
<evidence type="ECO:0000259" key="1">
    <source>
        <dbReference type="Pfam" id="PF11716"/>
    </source>
</evidence>
<proteinExistence type="predicted"/>
<reference evidence="2 3" key="1">
    <citation type="submission" date="2017-01" db="EMBL/GenBank/DDBJ databases">
        <authorList>
            <consortium name="Urmite Genomes"/>
        </authorList>
    </citation>
    <scope>NUCLEOTIDE SEQUENCE [LARGE SCALE GENOMIC DNA]</scope>
    <source>
        <strain evidence="2 3">AB215</strain>
    </source>
</reference>
<dbReference type="InterPro" id="IPR024344">
    <property type="entry name" value="MDMPI_metal-binding"/>
</dbReference>
<dbReference type="InterPro" id="IPR034660">
    <property type="entry name" value="DinB/YfiT-like"/>
</dbReference>
<dbReference type="EMBL" id="FUEZ01000004">
    <property type="protein sequence ID" value="SPM39829.1"/>
    <property type="molecule type" value="Genomic_DNA"/>
</dbReference>
<sequence length="242" mass="26398">MDGSGLLEPAALDGRRLLVAATSDWFRPVAHCPGWDTAELVRHTGTILEWMTAVVTAGQPVSFGTAPAALADLYDWYADNLDRCLRVLADADPDASVWTFSSLGDHRVAWWRRRLAVELAIHRWDAEHAVATDATSGPAPLNGAVAAAGIEEFVTEFLPGLLTRATGQRPSGTLHLHMRDDDTDRWIDLDNPADVVAGYGGAAIKIDGTRSDILLWMTHRDPDSLTVLGERAALNGWIELRR</sequence>
<dbReference type="RefSeq" id="WP_077078736.1">
    <property type="nucleotide sequence ID" value="NZ_FUEZ01000004.1"/>
</dbReference>
<dbReference type="Proteomes" id="UP000240424">
    <property type="component" value="Unassembled WGS sequence"/>
</dbReference>
<dbReference type="AlphaFoldDB" id="A0A2U3P7V1"/>
<dbReference type="SUPFAM" id="SSF109854">
    <property type="entry name" value="DinB/YfiT-like putative metalloenzymes"/>
    <property type="match status" value="1"/>
</dbReference>
<feature type="domain" description="Mycothiol-dependent maleylpyruvate isomerase metal-binding" evidence="1">
    <location>
        <begin position="16"/>
        <end position="126"/>
    </location>
</feature>
<organism evidence="2 3">
    <name type="scientific">Mycobacterium numidiamassiliense</name>
    <dbReference type="NCBI Taxonomy" id="1841861"/>
    <lineage>
        <taxon>Bacteria</taxon>
        <taxon>Bacillati</taxon>
        <taxon>Actinomycetota</taxon>
        <taxon>Actinomycetes</taxon>
        <taxon>Mycobacteriales</taxon>
        <taxon>Mycobacteriaceae</taxon>
        <taxon>Mycobacterium</taxon>
    </lineage>
</organism>
<dbReference type="GO" id="GO:0005886">
    <property type="term" value="C:plasma membrane"/>
    <property type="evidence" value="ECO:0007669"/>
    <property type="project" value="TreeGrafter"/>
</dbReference>
<dbReference type="OrthoDB" id="3671213at2"/>
<dbReference type="PANTHER" id="PTHR40758:SF1">
    <property type="entry name" value="CONSERVED PROTEIN"/>
    <property type="match status" value="1"/>
</dbReference>
<name>A0A2U3P7V1_9MYCO</name>
<dbReference type="STRING" id="1841861.GCA_900157365_00339"/>